<organism evidence="7 8">
    <name type="scientific">Pisum sativum</name>
    <name type="common">Garden pea</name>
    <name type="synonym">Lathyrus oleraceus</name>
    <dbReference type="NCBI Taxonomy" id="3888"/>
    <lineage>
        <taxon>Eukaryota</taxon>
        <taxon>Viridiplantae</taxon>
        <taxon>Streptophyta</taxon>
        <taxon>Embryophyta</taxon>
        <taxon>Tracheophyta</taxon>
        <taxon>Spermatophyta</taxon>
        <taxon>Magnoliopsida</taxon>
        <taxon>eudicotyledons</taxon>
        <taxon>Gunneridae</taxon>
        <taxon>Pentapetalae</taxon>
        <taxon>rosids</taxon>
        <taxon>fabids</taxon>
        <taxon>Fabales</taxon>
        <taxon>Fabaceae</taxon>
        <taxon>Papilionoideae</taxon>
        <taxon>50 kb inversion clade</taxon>
        <taxon>NPAAA clade</taxon>
        <taxon>Hologalegina</taxon>
        <taxon>IRL clade</taxon>
        <taxon>Fabeae</taxon>
        <taxon>Lathyrus</taxon>
    </lineage>
</organism>
<evidence type="ECO:0000256" key="2">
    <source>
        <dbReference type="ARBA" id="ARBA00022729"/>
    </source>
</evidence>
<dbReference type="EMBL" id="JAMSHJ010000001">
    <property type="protein sequence ID" value="KAI5441116.1"/>
    <property type="molecule type" value="Genomic_DNA"/>
</dbReference>
<dbReference type="InterPro" id="IPR030395">
    <property type="entry name" value="GP_PDE_dom"/>
</dbReference>
<evidence type="ECO:0000313" key="7">
    <source>
        <dbReference type="EMBL" id="KAI5441116.1"/>
    </source>
</evidence>
<dbReference type="PANTHER" id="PTHR43620:SF44">
    <property type="entry name" value="GLYCEROPHOSPHODIESTER PHOSPHODIESTERASE GDPDL6-RELATED"/>
    <property type="match status" value="1"/>
</dbReference>
<accession>A0A9D4YK85</accession>
<comment type="catalytic activity">
    <reaction evidence="5">
        <text>a sn-glycero-3-phosphodiester + H2O = an alcohol + sn-glycerol 3-phosphate + H(+)</text>
        <dbReference type="Rhea" id="RHEA:12969"/>
        <dbReference type="ChEBI" id="CHEBI:15377"/>
        <dbReference type="ChEBI" id="CHEBI:15378"/>
        <dbReference type="ChEBI" id="CHEBI:30879"/>
        <dbReference type="ChEBI" id="CHEBI:57597"/>
        <dbReference type="ChEBI" id="CHEBI:83408"/>
        <dbReference type="EC" id="3.1.4.46"/>
    </reaction>
</comment>
<evidence type="ECO:0000313" key="8">
    <source>
        <dbReference type="Proteomes" id="UP001058974"/>
    </source>
</evidence>
<dbReference type="GO" id="GO:0008889">
    <property type="term" value="F:glycerophosphodiester phosphodiesterase activity"/>
    <property type="evidence" value="ECO:0007669"/>
    <property type="project" value="UniProtKB-EC"/>
</dbReference>
<evidence type="ECO:0000256" key="3">
    <source>
        <dbReference type="ARBA" id="ARBA00022798"/>
    </source>
</evidence>
<evidence type="ECO:0000256" key="1">
    <source>
        <dbReference type="ARBA" id="ARBA00012247"/>
    </source>
</evidence>
<dbReference type="PROSITE" id="PS51704">
    <property type="entry name" value="GP_PDE"/>
    <property type="match status" value="1"/>
</dbReference>
<dbReference type="SUPFAM" id="SSF51695">
    <property type="entry name" value="PLC-like phosphodiesterases"/>
    <property type="match status" value="1"/>
</dbReference>
<protein>
    <recommendedName>
        <fullName evidence="1">glycerophosphodiester phosphodiesterase</fullName>
        <ecNumber evidence="1">3.1.4.46</ecNumber>
    </recommendedName>
</protein>
<proteinExistence type="predicted"/>
<feature type="non-terminal residue" evidence="7">
    <location>
        <position position="267"/>
    </location>
</feature>
<dbReference type="GO" id="GO:0006629">
    <property type="term" value="P:lipid metabolic process"/>
    <property type="evidence" value="ECO:0007669"/>
    <property type="project" value="InterPro"/>
</dbReference>
<keyword evidence="2" id="KW-0732">Signal</keyword>
<dbReference type="AlphaFoldDB" id="A0A9D4YK85"/>
<keyword evidence="3" id="KW-0319">Glycerol metabolism</keyword>
<dbReference type="GO" id="GO:0006071">
    <property type="term" value="P:glycerol metabolic process"/>
    <property type="evidence" value="ECO:0007669"/>
    <property type="project" value="UniProtKB-KW"/>
</dbReference>
<comment type="caution">
    <text evidence="7">The sequence shown here is derived from an EMBL/GenBank/DDBJ whole genome shotgun (WGS) entry which is preliminary data.</text>
</comment>
<evidence type="ECO:0000256" key="4">
    <source>
        <dbReference type="ARBA" id="ARBA00022801"/>
    </source>
</evidence>
<keyword evidence="4" id="KW-0378">Hydrolase</keyword>
<dbReference type="PANTHER" id="PTHR43620">
    <property type="entry name" value="GLYCEROPHOSPHORYL DIESTER PHOSPHODIESTERASE"/>
    <property type="match status" value="1"/>
</dbReference>
<evidence type="ECO:0000256" key="5">
    <source>
        <dbReference type="ARBA" id="ARBA00047512"/>
    </source>
</evidence>
<dbReference type="InterPro" id="IPR017946">
    <property type="entry name" value="PLC-like_Pdiesterase_TIM-brl"/>
</dbReference>
<reference evidence="7 8" key="1">
    <citation type="journal article" date="2022" name="Nat. Genet.">
        <title>Improved pea reference genome and pan-genome highlight genomic features and evolutionary characteristics.</title>
        <authorList>
            <person name="Yang T."/>
            <person name="Liu R."/>
            <person name="Luo Y."/>
            <person name="Hu S."/>
            <person name="Wang D."/>
            <person name="Wang C."/>
            <person name="Pandey M.K."/>
            <person name="Ge S."/>
            <person name="Xu Q."/>
            <person name="Li N."/>
            <person name="Li G."/>
            <person name="Huang Y."/>
            <person name="Saxena R.K."/>
            <person name="Ji Y."/>
            <person name="Li M."/>
            <person name="Yan X."/>
            <person name="He Y."/>
            <person name="Liu Y."/>
            <person name="Wang X."/>
            <person name="Xiang C."/>
            <person name="Varshney R.K."/>
            <person name="Ding H."/>
            <person name="Gao S."/>
            <person name="Zong X."/>
        </authorList>
    </citation>
    <scope>NUCLEOTIDE SEQUENCE [LARGE SCALE GENOMIC DNA]</scope>
    <source>
        <strain evidence="7 8">cv. Zhongwan 6</strain>
    </source>
</reference>
<evidence type="ECO:0000259" key="6">
    <source>
        <dbReference type="PROSITE" id="PS51704"/>
    </source>
</evidence>
<dbReference type="Gramene" id="Psat01G0054100-T2">
    <property type="protein sequence ID" value="KAI5441116.1"/>
    <property type="gene ID" value="KIW84_010541"/>
</dbReference>
<name>A0A9D4YK85_PEA</name>
<gene>
    <name evidence="7" type="ORF">KIW84_010541</name>
</gene>
<feature type="domain" description="GP-PDE" evidence="6">
    <location>
        <begin position="1"/>
        <end position="174"/>
    </location>
</feature>
<dbReference type="Pfam" id="PF03009">
    <property type="entry name" value="GDPD"/>
    <property type="match status" value="1"/>
</dbReference>
<sequence length="267" mass="28525">KDKAVTGILINIENAAYLASKKGLDIVGAVTTALSNATFDKQATQQVLIQSDDSSVLSKYKDIPSYKRVLLVENEIGDAPKNTVDEIKKYAEAVNLRKTSVVKASGSLLSGMTNVVKEMKDANLTVFVHTLRNEFISLAFDYWSDPNVEIATYIHSAKVDGIVTDFPATTSRYLRSPCSDLNNVVTILPAKAGELESTVLPTLLPPAEAPLPPLEVGNIVDPPLPAVVNDNPPATPSSPPPSCACANDTNLGLFIVAIIVLLINLTL</sequence>
<keyword evidence="8" id="KW-1185">Reference proteome</keyword>
<dbReference type="Proteomes" id="UP001058974">
    <property type="component" value="Chromosome 1"/>
</dbReference>
<dbReference type="EC" id="3.1.4.46" evidence="1"/>
<dbReference type="Gene3D" id="3.20.20.190">
    <property type="entry name" value="Phosphatidylinositol (PI) phosphodiesterase"/>
    <property type="match status" value="1"/>
</dbReference>